<reference evidence="5 6" key="1">
    <citation type="submission" date="2018-12" db="EMBL/GenBank/DDBJ databases">
        <authorList>
            <person name="Tiukova I."/>
            <person name="Dainat J."/>
        </authorList>
    </citation>
    <scope>NUCLEOTIDE SEQUENCE [LARGE SCALE GENOMIC DNA]</scope>
</reference>
<evidence type="ECO:0000256" key="1">
    <source>
        <dbReference type="PROSITE-ProRule" id="PRU00290"/>
    </source>
</evidence>
<keyword evidence="6" id="KW-1185">Reference proteome</keyword>
<evidence type="ECO:0000259" key="4">
    <source>
        <dbReference type="PROSITE" id="PS50892"/>
    </source>
</evidence>
<proteinExistence type="predicted"/>
<dbReference type="Pfam" id="PF00957">
    <property type="entry name" value="Synaptobrevin"/>
    <property type="match status" value="1"/>
</dbReference>
<dbReference type="PRINTS" id="PR00219">
    <property type="entry name" value="SYNAPTOBREVN"/>
</dbReference>
<dbReference type="OrthoDB" id="190375at2759"/>
<dbReference type="Proteomes" id="UP000290900">
    <property type="component" value="Unassembled WGS sequence"/>
</dbReference>
<feature type="transmembrane region" description="Helical" evidence="3">
    <location>
        <begin position="110"/>
        <end position="131"/>
    </location>
</feature>
<dbReference type="InterPro" id="IPR016444">
    <property type="entry name" value="Synaptobrevin/VAMP"/>
</dbReference>
<gene>
    <name evidence="5" type="ORF">BRENAR_LOCUS124</name>
</gene>
<feature type="domain" description="V-SNARE coiled-coil homology" evidence="4">
    <location>
        <begin position="46"/>
        <end position="106"/>
    </location>
</feature>
<dbReference type="InterPro" id="IPR042855">
    <property type="entry name" value="V_SNARE_CC"/>
</dbReference>
<feature type="region of interest" description="Disordered" evidence="2">
    <location>
        <begin position="19"/>
        <end position="43"/>
    </location>
</feature>
<evidence type="ECO:0000313" key="6">
    <source>
        <dbReference type="Proteomes" id="UP000290900"/>
    </source>
</evidence>
<dbReference type="AlphaFoldDB" id="A0A448YES9"/>
<organism evidence="5 6">
    <name type="scientific">Brettanomyces naardenensis</name>
    <name type="common">Yeast</name>
    <dbReference type="NCBI Taxonomy" id="13370"/>
    <lineage>
        <taxon>Eukaryota</taxon>
        <taxon>Fungi</taxon>
        <taxon>Dikarya</taxon>
        <taxon>Ascomycota</taxon>
        <taxon>Saccharomycotina</taxon>
        <taxon>Pichiomycetes</taxon>
        <taxon>Pichiales</taxon>
        <taxon>Pichiaceae</taxon>
        <taxon>Brettanomyces</taxon>
    </lineage>
</organism>
<dbReference type="GO" id="GO:0016192">
    <property type="term" value="P:vesicle-mediated transport"/>
    <property type="evidence" value="ECO:0007669"/>
    <property type="project" value="InterPro"/>
</dbReference>
<dbReference type="Gene3D" id="1.20.5.110">
    <property type="match status" value="1"/>
</dbReference>
<dbReference type="PANTHER" id="PTHR45701">
    <property type="entry name" value="SYNAPTOBREVIN FAMILY MEMBER"/>
    <property type="match status" value="1"/>
</dbReference>
<dbReference type="InterPro" id="IPR001388">
    <property type="entry name" value="Synaptobrevin-like"/>
</dbReference>
<keyword evidence="1" id="KW-0175">Coiled coil</keyword>
<evidence type="ECO:0000256" key="3">
    <source>
        <dbReference type="SAM" id="Phobius"/>
    </source>
</evidence>
<keyword evidence="3" id="KW-1133">Transmembrane helix</keyword>
<dbReference type="STRING" id="13370.A0A448YES9"/>
<dbReference type="EMBL" id="CAACVR010000001">
    <property type="protein sequence ID" value="VEU19387.1"/>
    <property type="molecule type" value="Genomic_DNA"/>
</dbReference>
<keyword evidence="3" id="KW-0812">Transmembrane</keyword>
<dbReference type="GO" id="GO:0016020">
    <property type="term" value="C:membrane"/>
    <property type="evidence" value="ECO:0007669"/>
    <property type="project" value="InterPro"/>
</dbReference>
<dbReference type="CDD" id="cd15874">
    <property type="entry name" value="R-SNARE_Snc1"/>
    <property type="match status" value="1"/>
</dbReference>
<protein>
    <submittedName>
        <fullName evidence="5">DEKNAAC100345</fullName>
    </submittedName>
</protein>
<sequence length="134" mass="14774">MSGAQPYDPYNPFSDEAAREAQHAAALGNGGGAVPTTQTSDVSHDKLHNLQNTLDETAGIMRNNLEAINQRGETLDDMDTRANELSNNAKMFNRSANQVRKDMWKKNMKLKLCVALVIVILLIVIIVPIVVHFT</sequence>
<accession>A0A448YES9</accession>
<dbReference type="PROSITE" id="PS50892">
    <property type="entry name" value="V_SNARE"/>
    <property type="match status" value="1"/>
</dbReference>
<evidence type="ECO:0000256" key="2">
    <source>
        <dbReference type="SAM" id="MobiDB-lite"/>
    </source>
</evidence>
<dbReference type="SUPFAM" id="SSF58038">
    <property type="entry name" value="SNARE fusion complex"/>
    <property type="match status" value="1"/>
</dbReference>
<name>A0A448YES9_BRENA</name>
<dbReference type="FunCoup" id="A0A448YES9">
    <property type="interactions" value="349"/>
</dbReference>
<evidence type="ECO:0000313" key="5">
    <source>
        <dbReference type="EMBL" id="VEU19387.1"/>
    </source>
</evidence>
<dbReference type="InParanoid" id="A0A448YES9"/>
<keyword evidence="3" id="KW-0472">Membrane</keyword>